<dbReference type="PANTHER" id="PTHR13690">
    <property type="entry name" value="TRANSCRIPTION FACTOR POSF21-RELATED"/>
    <property type="match status" value="1"/>
</dbReference>
<dbReference type="GO" id="GO:0005634">
    <property type="term" value="C:nucleus"/>
    <property type="evidence" value="ECO:0000318"/>
    <property type="project" value="GO_Central"/>
</dbReference>
<feature type="region of interest" description="Disordered" evidence="7">
    <location>
        <begin position="234"/>
        <end position="297"/>
    </location>
</feature>
<evidence type="ECO:0000256" key="5">
    <source>
        <dbReference type="ARBA" id="ARBA00023242"/>
    </source>
</evidence>
<dbReference type="Pfam" id="PF00170">
    <property type="entry name" value="bZIP_1"/>
    <property type="match status" value="1"/>
</dbReference>
<feature type="region of interest" description="Disordered" evidence="7">
    <location>
        <begin position="113"/>
        <end position="216"/>
    </location>
</feature>
<feature type="region of interest" description="Disordered" evidence="7">
    <location>
        <begin position="497"/>
        <end position="534"/>
    </location>
</feature>
<keyword evidence="5" id="KW-0539">Nucleus</keyword>
<evidence type="ECO:0000256" key="3">
    <source>
        <dbReference type="ARBA" id="ARBA00023125"/>
    </source>
</evidence>
<reference evidence="9" key="1">
    <citation type="journal article" date="2021" name="Nat. Commun.">
        <title>Genomic analyses provide insights into spinach domestication and the genetic basis of agronomic traits.</title>
        <authorList>
            <person name="Cai X."/>
            <person name="Sun X."/>
            <person name="Xu C."/>
            <person name="Sun H."/>
            <person name="Wang X."/>
            <person name="Ge C."/>
            <person name="Zhang Z."/>
            <person name="Wang Q."/>
            <person name="Fei Z."/>
            <person name="Jiao C."/>
            <person name="Wang Q."/>
        </authorList>
    </citation>
    <scope>NUCLEOTIDE SEQUENCE [LARGE SCALE GENOMIC DNA]</scope>
    <source>
        <strain evidence="9">cv. Varoflay</strain>
    </source>
</reference>
<sequence>MEGSDETGVMQRIQSSFGNCSSSVYKQSVNQLGINGQMQNLSVLEGSNHNVNSKRPSGIPPSHPHSHFVAPKIVPQQVVVTQNFNTGPTHSRSLSQSSFFSFDNLPPLSPSVFKESGSPISGSNEVPLQERDGGFRGGSGFHVNEGLPPPPRKGHRRSSSDVPLGFVSTGQTSGSQFMAKEKEREKPAQLVLKRESDWGGTRNASGEGEAERKSEGEVVDDLFSAYMNLDNLDALNSSSMDDKDMDSRASGTRTNDSSENEVESSTAGNSHGIHGDTSRAVKRGKRSAPGDIVPTGRHFRSLSMDSFMGSLNFNDDSPKLPPSPGIHSAQHSPSNSFDENTNQFSLEFANSDFTPVELKKIMLNEKLAELAMSDPKRVKRILANRQSAARSKERKMRYMSELEHKVQTLQTEATTLSAQLTHLQRDSAGLTNQNNELRFRLQSMEQQAQLKDALNEALRAEVQRLKLESGELRGEASQNMYRQNNANQQNNQMMRMHPSLYNNMYQQNNANQQQPPQQTQDPQQSQSTDAAPKN</sequence>
<evidence type="ECO:0000259" key="8">
    <source>
        <dbReference type="PROSITE" id="PS50217"/>
    </source>
</evidence>
<dbReference type="FunFam" id="1.20.5.170:FF:000009">
    <property type="entry name" value="probable transcription factor PosF21"/>
    <property type="match status" value="1"/>
</dbReference>
<evidence type="ECO:0000313" key="9">
    <source>
        <dbReference type="Proteomes" id="UP000813463"/>
    </source>
</evidence>
<keyword evidence="2" id="KW-0805">Transcription regulation</keyword>
<feature type="compositionally biased region" description="Polar residues" evidence="7">
    <location>
        <begin position="329"/>
        <end position="338"/>
    </location>
</feature>
<feature type="compositionally biased region" description="Polar residues" evidence="7">
    <location>
        <begin position="249"/>
        <end position="269"/>
    </location>
</feature>
<dbReference type="AlphaFoldDB" id="A0A9R0JA85"/>
<keyword evidence="9" id="KW-1185">Reference proteome</keyword>
<dbReference type="SUPFAM" id="SSF57959">
    <property type="entry name" value="Leucine zipper domain"/>
    <property type="match status" value="1"/>
</dbReference>
<dbReference type="GO" id="GO:0003677">
    <property type="term" value="F:DNA binding"/>
    <property type="evidence" value="ECO:0007669"/>
    <property type="project" value="UniProtKB-KW"/>
</dbReference>
<accession>A0A9R0JA85</accession>
<dbReference type="InterPro" id="IPR004827">
    <property type="entry name" value="bZIP"/>
</dbReference>
<dbReference type="Gene3D" id="1.20.5.170">
    <property type="match status" value="1"/>
</dbReference>
<dbReference type="GO" id="GO:0003700">
    <property type="term" value="F:DNA-binding transcription factor activity"/>
    <property type="evidence" value="ECO:0000318"/>
    <property type="project" value="GO_Central"/>
</dbReference>
<dbReference type="GeneID" id="110802935"/>
<feature type="compositionally biased region" description="Low complexity" evidence="7">
    <location>
        <begin position="506"/>
        <end position="534"/>
    </location>
</feature>
<reference evidence="10" key="2">
    <citation type="submission" date="2025-08" db="UniProtKB">
        <authorList>
            <consortium name="RefSeq"/>
        </authorList>
    </citation>
    <scope>IDENTIFICATION</scope>
    <source>
        <tissue evidence="10">Leaf</tissue>
    </source>
</reference>
<dbReference type="CDD" id="cd14703">
    <property type="entry name" value="bZIP_plant_RF2"/>
    <property type="match status" value="1"/>
</dbReference>
<evidence type="ECO:0000256" key="2">
    <source>
        <dbReference type="ARBA" id="ARBA00023015"/>
    </source>
</evidence>
<organism evidence="9 10">
    <name type="scientific">Spinacia oleracea</name>
    <name type="common">Spinach</name>
    <dbReference type="NCBI Taxonomy" id="3562"/>
    <lineage>
        <taxon>Eukaryota</taxon>
        <taxon>Viridiplantae</taxon>
        <taxon>Streptophyta</taxon>
        <taxon>Embryophyta</taxon>
        <taxon>Tracheophyta</taxon>
        <taxon>Spermatophyta</taxon>
        <taxon>Magnoliopsida</taxon>
        <taxon>eudicotyledons</taxon>
        <taxon>Gunneridae</taxon>
        <taxon>Pentapetalae</taxon>
        <taxon>Caryophyllales</taxon>
        <taxon>Chenopodiaceae</taxon>
        <taxon>Chenopodioideae</taxon>
        <taxon>Anserineae</taxon>
        <taxon>Spinacia</taxon>
    </lineage>
</organism>
<feature type="domain" description="BZIP" evidence="8">
    <location>
        <begin position="374"/>
        <end position="437"/>
    </location>
</feature>
<dbReference type="OrthoDB" id="1435597at2759"/>
<evidence type="ECO:0000313" key="10">
    <source>
        <dbReference type="RefSeq" id="XP_021864082.1"/>
    </source>
</evidence>
<evidence type="ECO:0000256" key="6">
    <source>
        <dbReference type="SAM" id="Coils"/>
    </source>
</evidence>
<feature type="region of interest" description="Disordered" evidence="7">
    <location>
        <begin position="313"/>
        <end position="338"/>
    </location>
</feature>
<keyword evidence="6" id="KW-0175">Coiled coil</keyword>
<dbReference type="PANTHER" id="PTHR13690:SF80">
    <property type="entry name" value="BZIP TRANSCRIPTION FACTOR FAMILY PROTEIN-RELATED"/>
    <property type="match status" value="1"/>
</dbReference>
<keyword evidence="4" id="KW-0804">Transcription</keyword>
<proteinExistence type="predicted"/>
<dbReference type="KEGG" id="soe:110802935"/>
<dbReference type="SMART" id="SM00338">
    <property type="entry name" value="BRLZ"/>
    <property type="match status" value="1"/>
</dbReference>
<keyword evidence="3" id="KW-0238">DNA-binding</keyword>
<evidence type="ECO:0000256" key="1">
    <source>
        <dbReference type="ARBA" id="ARBA00004123"/>
    </source>
</evidence>
<feature type="coiled-coil region" evidence="6">
    <location>
        <begin position="392"/>
        <end position="475"/>
    </location>
</feature>
<feature type="compositionally biased region" description="Basic and acidic residues" evidence="7">
    <location>
        <begin position="179"/>
        <end position="197"/>
    </location>
</feature>
<protein>
    <submittedName>
        <fullName evidence="10">BZIP transcription factor 29</fullName>
    </submittedName>
</protein>
<evidence type="ECO:0000256" key="7">
    <source>
        <dbReference type="SAM" id="MobiDB-lite"/>
    </source>
</evidence>
<dbReference type="Proteomes" id="UP000813463">
    <property type="component" value="Chromosome 2"/>
</dbReference>
<gene>
    <name evidence="10" type="primary">LOC110802935</name>
</gene>
<dbReference type="RefSeq" id="XP_021864082.1">
    <property type="nucleotide sequence ID" value="XM_022008390.2"/>
</dbReference>
<name>A0A9R0JA85_SPIOL</name>
<evidence type="ECO:0000256" key="4">
    <source>
        <dbReference type="ARBA" id="ARBA00023163"/>
    </source>
</evidence>
<dbReference type="PROSITE" id="PS50217">
    <property type="entry name" value="BZIP"/>
    <property type="match status" value="1"/>
</dbReference>
<comment type="subcellular location">
    <subcellularLocation>
        <location evidence="1">Nucleus</location>
    </subcellularLocation>
</comment>
<dbReference type="InterPro" id="IPR046347">
    <property type="entry name" value="bZIP_sf"/>
</dbReference>
<dbReference type="InterPro" id="IPR044759">
    <property type="entry name" value="bZIP_RF2"/>
</dbReference>